<name>A0ABW6WKQ9_9ACTN</name>
<gene>
    <name evidence="1" type="ORF">ACFY35_30975</name>
</gene>
<evidence type="ECO:0000313" key="2">
    <source>
        <dbReference type="Proteomes" id="UP001602245"/>
    </source>
</evidence>
<proteinExistence type="predicted"/>
<sequence>MAAEPVRAAFREATDLVQESTGKVRDAWSALDTALRDLLRRSRRRLGDDAMARAFGTEIEAANATVDELLCRMRPDVEAIVDTLTATADRSVPVLALFDAAIALGDAAEHLAGLSAEMTGRGDLEAWSGAAREGYDQRVRRQIGAADATADEVAAAAGWLSSIGAANTAYVTNVGHLGAELVGMLAEAAVEAVEASPGEVPRLVTRLERIAAFLDSSRERVAGWTRDLQDHFTAARENVPRFGDWPAATA</sequence>
<organism evidence="1 2">
    <name type="scientific">Paractinoplanes globisporus</name>
    <dbReference type="NCBI Taxonomy" id="113565"/>
    <lineage>
        <taxon>Bacteria</taxon>
        <taxon>Bacillati</taxon>
        <taxon>Actinomycetota</taxon>
        <taxon>Actinomycetes</taxon>
        <taxon>Micromonosporales</taxon>
        <taxon>Micromonosporaceae</taxon>
        <taxon>Paractinoplanes</taxon>
    </lineage>
</organism>
<comment type="caution">
    <text evidence="1">The sequence shown here is derived from an EMBL/GenBank/DDBJ whole genome shotgun (WGS) entry which is preliminary data.</text>
</comment>
<keyword evidence="2" id="KW-1185">Reference proteome</keyword>
<reference evidence="1 2" key="1">
    <citation type="submission" date="2024-10" db="EMBL/GenBank/DDBJ databases">
        <title>The Natural Products Discovery Center: Release of the First 8490 Sequenced Strains for Exploring Actinobacteria Biosynthetic Diversity.</title>
        <authorList>
            <person name="Kalkreuter E."/>
            <person name="Kautsar S.A."/>
            <person name="Yang D."/>
            <person name="Bader C.D."/>
            <person name="Teijaro C.N."/>
            <person name="Fluegel L."/>
            <person name="Davis C.M."/>
            <person name="Simpson J.R."/>
            <person name="Lauterbach L."/>
            <person name="Steele A.D."/>
            <person name="Gui C."/>
            <person name="Meng S."/>
            <person name="Li G."/>
            <person name="Viehrig K."/>
            <person name="Ye F."/>
            <person name="Su P."/>
            <person name="Kiefer A.F."/>
            <person name="Nichols A."/>
            <person name="Cepeda A.J."/>
            <person name="Yan W."/>
            <person name="Fan B."/>
            <person name="Jiang Y."/>
            <person name="Adhikari A."/>
            <person name="Zheng C.-J."/>
            <person name="Schuster L."/>
            <person name="Cowan T.M."/>
            <person name="Smanski M.J."/>
            <person name="Chevrette M.G."/>
            <person name="De Carvalho L.P.S."/>
            <person name="Shen B."/>
        </authorList>
    </citation>
    <scope>NUCLEOTIDE SEQUENCE [LARGE SCALE GENOMIC DNA]</scope>
    <source>
        <strain evidence="1 2">NPDC000087</strain>
    </source>
</reference>
<evidence type="ECO:0000313" key="1">
    <source>
        <dbReference type="EMBL" id="MFF5293878.1"/>
    </source>
</evidence>
<accession>A0ABW6WKQ9</accession>
<dbReference type="RefSeq" id="WP_157296294.1">
    <property type="nucleotide sequence ID" value="NZ_JBIAZU010000005.1"/>
</dbReference>
<dbReference type="Proteomes" id="UP001602245">
    <property type="component" value="Unassembled WGS sequence"/>
</dbReference>
<protein>
    <submittedName>
        <fullName evidence="1">Uncharacterized protein</fullName>
    </submittedName>
</protein>
<dbReference type="EMBL" id="JBIAZU010000005">
    <property type="protein sequence ID" value="MFF5293878.1"/>
    <property type="molecule type" value="Genomic_DNA"/>
</dbReference>